<evidence type="ECO:0000313" key="2">
    <source>
        <dbReference type="Proteomes" id="UP000814033"/>
    </source>
</evidence>
<dbReference type="Proteomes" id="UP000814033">
    <property type="component" value="Unassembled WGS sequence"/>
</dbReference>
<protein>
    <submittedName>
        <fullName evidence="1">Aldo/keto reductase</fullName>
    </submittedName>
</protein>
<reference evidence="1" key="2">
    <citation type="journal article" date="2022" name="New Phytol.">
        <title>Evolutionary transition to the ectomycorrhizal habit in the genomes of a hyperdiverse lineage of mushroom-forming fungi.</title>
        <authorList>
            <person name="Looney B."/>
            <person name="Miyauchi S."/>
            <person name="Morin E."/>
            <person name="Drula E."/>
            <person name="Courty P.E."/>
            <person name="Kohler A."/>
            <person name="Kuo A."/>
            <person name="LaButti K."/>
            <person name="Pangilinan J."/>
            <person name="Lipzen A."/>
            <person name="Riley R."/>
            <person name="Andreopoulos W."/>
            <person name="He G."/>
            <person name="Johnson J."/>
            <person name="Nolan M."/>
            <person name="Tritt A."/>
            <person name="Barry K.W."/>
            <person name="Grigoriev I.V."/>
            <person name="Nagy L.G."/>
            <person name="Hibbett D."/>
            <person name="Henrissat B."/>
            <person name="Matheny P.B."/>
            <person name="Labbe J."/>
            <person name="Martin F.M."/>
        </authorList>
    </citation>
    <scope>NUCLEOTIDE SEQUENCE</scope>
    <source>
        <strain evidence="1">FP105234-sp</strain>
    </source>
</reference>
<keyword evidence="2" id="KW-1185">Reference proteome</keyword>
<evidence type="ECO:0000313" key="1">
    <source>
        <dbReference type="EMBL" id="KAI0046105.1"/>
    </source>
</evidence>
<sequence length="322" mass="35713">MVARIPLVLGGANFGEAGKTAVRVSEVAEAQKIIDAFLSKYTELDTARLYGDGTSEGLLGKVDIRGASIDTKIHPWVPGRHTPAGLRATIGLSLAALHPHKIRTYYLHMPDRSTPFEDTLREVNELYKEGKFEILGLSNYAAWEVVEIVHICKSNGWIQPTVYQARYNAITRGIDAELIPAARKYGIRILAYSPLAGGFLTGRIPSRDTKLDVSDQFHESQGWLGPSLRRRFLNDSQFEALKIIKQAAEKHSIPLVEVGYRWLQHHSKLQPSDGIVIGSVSVEHLQQNLEYAEKGPLPDEVVDALDIANKVVGHDAPSYIFE</sequence>
<name>A0ACB8RQ82_9AGAM</name>
<accession>A0ACB8RQ82</accession>
<organism evidence="1 2">
    <name type="scientific">Auriscalpium vulgare</name>
    <dbReference type="NCBI Taxonomy" id="40419"/>
    <lineage>
        <taxon>Eukaryota</taxon>
        <taxon>Fungi</taxon>
        <taxon>Dikarya</taxon>
        <taxon>Basidiomycota</taxon>
        <taxon>Agaricomycotina</taxon>
        <taxon>Agaricomycetes</taxon>
        <taxon>Russulales</taxon>
        <taxon>Auriscalpiaceae</taxon>
        <taxon>Auriscalpium</taxon>
    </lineage>
</organism>
<comment type="caution">
    <text evidence="1">The sequence shown here is derived from an EMBL/GenBank/DDBJ whole genome shotgun (WGS) entry which is preliminary data.</text>
</comment>
<gene>
    <name evidence="1" type="ORF">FA95DRAFT_1560464</name>
</gene>
<dbReference type="EMBL" id="MU275934">
    <property type="protein sequence ID" value="KAI0046105.1"/>
    <property type="molecule type" value="Genomic_DNA"/>
</dbReference>
<reference evidence="1" key="1">
    <citation type="submission" date="2021-02" db="EMBL/GenBank/DDBJ databases">
        <authorList>
            <consortium name="DOE Joint Genome Institute"/>
            <person name="Ahrendt S."/>
            <person name="Looney B.P."/>
            <person name="Miyauchi S."/>
            <person name="Morin E."/>
            <person name="Drula E."/>
            <person name="Courty P.E."/>
            <person name="Chicoki N."/>
            <person name="Fauchery L."/>
            <person name="Kohler A."/>
            <person name="Kuo A."/>
            <person name="Labutti K."/>
            <person name="Pangilinan J."/>
            <person name="Lipzen A."/>
            <person name="Riley R."/>
            <person name="Andreopoulos W."/>
            <person name="He G."/>
            <person name="Johnson J."/>
            <person name="Barry K.W."/>
            <person name="Grigoriev I.V."/>
            <person name="Nagy L."/>
            <person name="Hibbett D."/>
            <person name="Henrissat B."/>
            <person name="Matheny P.B."/>
            <person name="Labbe J."/>
            <person name="Martin F."/>
        </authorList>
    </citation>
    <scope>NUCLEOTIDE SEQUENCE</scope>
    <source>
        <strain evidence="1">FP105234-sp</strain>
    </source>
</reference>
<proteinExistence type="predicted"/>